<dbReference type="AlphaFoldDB" id="A0A4S4FI91"/>
<name>A0A4S4FI91_9MICO</name>
<dbReference type="InterPro" id="IPR009597">
    <property type="entry name" value="DUF1206"/>
</dbReference>
<feature type="transmembrane region" description="Helical" evidence="1">
    <location>
        <begin position="102"/>
        <end position="125"/>
    </location>
</feature>
<reference evidence="3 4" key="1">
    <citation type="submission" date="2019-04" db="EMBL/GenBank/DDBJ databases">
        <authorList>
            <person name="Jiang L."/>
        </authorList>
    </citation>
    <scope>NUCLEOTIDE SEQUENCE [LARGE SCALE GENOMIC DNA]</scope>
    <source>
        <strain evidence="3 4">YIM 131853</strain>
    </source>
</reference>
<feature type="domain" description="DUF1206" evidence="2">
    <location>
        <begin position="22"/>
        <end position="88"/>
    </location>
</feature>
<feature type="transmembrane region" description="Helical" evidence="1">
    <location>
        <begin position="237"/>
        <end position="258"/>
    </location>
</feature>
<evidence type="ECO:0000313" key="4">
    <source>
        <dbReference type="Proteomes" id="UP000309133"/>
    </source>
</evidence>
<evidence type="ECO:0000259" key="2">
    <source>
        <dbReference type="Pfam" id="PF06724"/>
    </source>
</evidence>
<feature type="domain" description="DUF1206" evidence="2">
    <location>
        <begin position="105"/>
        <end position="170"/>
    </location>
</feature>
<protein>
    <submittedName>
        <fullName evidence="3">DUF1206 domain-containing protein</fullName>
    </submittedName>
</protein>
<keyword evidence="1" id="KW-0472">Membrane</keyword>
<gene>
    <name evidence="3" type="ORF">E6C64_15100</name>
</gene>
<feature type="transmembrane region" description="Helical" evidence="1">
    <location>
        <begin position="187"/>
        <end position="217"/>
    </location>
</feature>
<evidence type="ECO:0000313" key="3">
    <source>
        <dbReference type="EMBL" id="THG29969.1"/>
    </source>
</evidence>
<feature type="transmembrane region" description="Helical" evidence="1">
    <location>
        <begin position="66"/>
        <end position="90"/>
    </location>
</feature>
<feature type="transmembrane region" description="Helical" evidence="1">
    <location>
        <begin position="21"/>
        <end position="46"/>
    </location>
</feature>
<organism evidence="3 4">
    <name type="scientific">Naasia lichenicola</name>
    <dbReference type="NCBI Taxonomy" id="2565933"/>
    <lineage>
        <taxon>Bacteria</taxon>
        <taxon>Bacillati</taxon>
        <taxon>Actinomycetota</taxon>
        <taxon>Actinomycetes</taxon>
        <taxon>Micrococcales</taxon>
        <taxon>Microbacteriaceae</taxon>
        <taxon>Naasia</taxon>
    </lineage>
</organism>
<evidence type="ECO:0000256" key="1">
    <source>
        <dbReference type="SAM" id="Phobius"/>
    </source>
</evidence>
<keyword evidence="1" id="KW-0812">Transmembrane</keyword>
<sequence length="265" mass="26425">MSTRRAVGSVGDSRPVRILARVGYVGSALIHLLLGVLAIQVAATGGGEADQAGALAQLGDLPGGPLLLWVTTVGLFALALWLAIQAVLGIGSSSKKRWIRSLVAGAKAAAYLVLGATALTFALGSSSNGSSSAQQASASILAMPAGQLLLGLIGVGAAAVGVYLVTKGVRQKFLEDIDAPTGATRRPVVILGVVGYIAKGIAVAVVGILLVVAAITLDPSKSTGLDGALKALVSLPLGPVILVAVGIGLIAFGVYTLARARLARL</sequence>
<dbReference type="Pfam" id="PF06724">
    <property type="entry name" value="DUF1206"/>
    <property type="match status" value="3"/>
</dbReference>
<feature type="domain" description="DUF1206" evidence="2">
    <location>
        <begin position="194"/>
        <end position="262"/>
    </location>
</feature>
<proteinExistence type="predicted"/>
<keyword evidence="1" id="KW-1133">Transmembrane helix</keyword>
<feature type="transmembrane region" description="Helical" evidence="1">
    <location>
        <begin position="145"/>
        <end position="166"/>
    </location>
</feature>
<keyword evidence="4" id="KW-1185">Reference proteome</keyword>
<comment type="caution">
    <text evidence="3">The sequence shown here is derived from an EMBL/GenBank/DDBJ whole genome shotgun (WGS) entry which is preliminary data.</text>
</comment>
<dbReference type="OrthoDB" id="4552598at2"/>
<accession>A0A4S4FI91</accession>
<dbReference type="EMBL" id="SSSM01000005">
    <property type="protein sequence ID" value="THG29969.1"/>
    <property type="molecule type" value="Genomic_DNA"/>
</dbReference>
<dbReference type="Proteomes" id="UP000309133">
    <property type="component" value="Unassembled WGS sequence"/>
</dbReference>
<dbReference type="RefSeq" id="WP_136428298.1">
    <property type="nucleotide sequence ID" value="NZ_SSSM01000005.1"/>
</dbReference>